<dbReference type="InterPro" id="IPR005135">
    <property type="entry name" value="Endo/exonuclease/phosphatase"/>
</dbReference>
<dbReference type="Proteomes" id="UP000823749">
    <property type="component" value="Chromosome 12"/>
</dbReference>
<dbReference type="SUPFAM" id="SSF56219">
    <property type="entry name" value="DNase I-like"/>
    <property type="match status" value="1"/>
</dbReference>
<reference evidence="3" key="1">
    <citation type="submission" date="2020-08" db="EMBL/GenBank/DDBJ databases">
        <title>Plant Genome Project.</title>
        <authorList>
            <person name="Zhang R.-G."/>
        </authorList>
    </citation>
    <scope>NUCLEOTIDE SEQUENCE</scope>
    <source>
        <strain evidence="3">WSP0</strain>
        <tissue evidence="3">Leaf</tissue>
    </source>
</reference>
<sequence>MDSAIRVDPTGLAGGLAIFWKGTTTVTLEKMCSWFIDVRIFDVALNKSWRLVNVYFSPNDAVRRTQWDFFMRYKSCLGDDWVLWGDMNDILCSEEKKGGIFRPAWSLKGFQNFVNDCGLVDLGFSGYPFTWRNNRSGNNYVQERLDRVLATPSWCLLFAQASVTHLDTVGSDHNALHLKLRDHVRGFRVPFRFDARWVEDEDARNVVNQAWATPVQGSKSFMVYKKIQACRSSLTNWKRRKRDNSGKSIADLKTKIFALSNSWPGPPLEIIKDLKWQLKKEWDKEEVFWKQKSRVTWLKNGDKNTKFFHASVMQRRAGNRISGIEVANGNWTSDPQEVQAEFQHFFAGLFTAGPSLQMRDTVEVIPHKITDAMNHSLVIEETAKMDILLEVKRGDKDAKIRCTRTMKIPGKSRVVEFGNMQTIGMSILVHTIIYFGLITIFPIAIGVHIYTG</sequence>
<protein>
    <recommendedName>
        <fullName evidence="2">Endonuclease/exonuclease/phosphatase domain-containing protein</fullName>
    </recommendedName>
</protein>
<keyword evidence="1" id="KW-0472">Membrane</keyword>
<evidence type="ECO:0000256" key="1">
    <source>
        <dbReference type="SAM" id="Phobius"/>
    </source>
</evidence>
<keyword evidence="1" id="KW-1133">Transmembrane helix</keyword>
<comment type="caution">
    <text evidence="3">The sequence shown here is derived from an EMBL/GenBank/DDBJ whole genome shotgun (WGS) entry which is preliminary data.</text>
</comment>
<feature type="domain" description="Endonuclease/exonuclease/phosphatase" evidence="2">
    <location>
        <begin position="13"/>
        <end position="173"/>
    </location>
</feature>
<evidence type="ECO:0000313" key="3">
    <source>
        <dbReference type="EMBL" id="KAG5521808.1"/>
    </source>
</evidence>
<evidence type="ECO:0000313" key="4">
    <source>
        <dbReference type="Proteomes" id="UP000823749"/>
    </source>
</evidence>
<dbReference type="InterPro" id="IPR036691">
    <property type="entry name" value="Endo/exonu/phosph_ase_sf"/>
</dbReference>
<dbReference type="GO" id="GO:0003824">
    <property type="term" value="F:catalytic activity"/>
    <property type="evidence" value="ECO:0007669"/>
    <property type="project" value="InterPro"/>
</dbReference>
<dbReference type="PANTHER" id="PTHR33710:SF71">
    <property type="entry name" value="ENDONUCLEASE_EXONUCLEASE_PHOSPHATASE DOMAIN-CONTAINING PROTEIN"/>
    <property type="match status" value="1"/>
</dbReference>
<gene>
    <name evidence="3" type="ORF">RHGRI_034138</name>
</gene>
<evidence type="ECO:0000259" key="2">
    <source>
        <dbReference type="Pfam" id="PF03372"/>
    </source>
</evidence>
<accession>A0AAV6HZV0</accession>
<organism evidence="3 4">
    <name type="scientific">Rhododendron griersonianum</name>
    <dbReference type="NCBI Taxonomy" id="479676"/>
    <lineage>
        <taxon>Eukaryota</taxon>
        <taxon>Viridiplantae</taxon>
        <taxon>Streptophyta</taxon>
        <taxon>Embryophyta</taxon>
        <taxon>Tracheophyta</taxon>
        <taxon>Spermatophyta</taxon>
        <taxon>Magnoliopsida</taxon>
        <taxon>eudicotyledons</taxon>
        <taxon>Gunneridae</taxon>
        <taxon>Pentapetalae</taxon>
        <taxon>asterids</taxon>
        <taxon>Ericales</taxon>
        <taxon>Ericaceae</taxon>
        <taxon>Ericoideae</taxon>
        <taxon>Rhodoreae</taxon>
        <taxon>Rhododendron</taxon>
    </lineage>
</organism>
<name>A0AAV6HZV0_9ERIC</name>
<feature type="transmembrane region" description="Helical" evidence="1">
    <location>
        <begin position="427"/>
        <end position="450"/>
    </location>
</feature>
<dbReference type="AlphaFoldDB" id="A0AAV6HZV0"/>
<dbReference type="Gene3D" id="3.60.10.10">
    <property type="entry name" value="Endonuclease/exonuclease/phosphatase"/>
    <property type="match status" value="1"/>
</dbReference>
<dbReference type="InterPro" id="IPR021775">
    <property type="entry name" value="DUF3339"/>
</dbReference>
<dbReference type="PANTHER" id="PTHR33710">
    <property type="entry name" value="BNAC02G09200D PROTEIN"/>
    <property type="match status" value="1"/>
</dbReference>
<keyword evidence="1" id="KW-0812">Transmembrane</keyword>
<keyword evidence="4" id="KW-1185">Reference proteome</keyword>
<dbReference type="Pfam" id="PF03372">
    <property type="entry name" value="Exo_endo_phos"/>
    <property type="match status" value="1"/>
</dbReference>
<proteinExistence type="predicted"/>
<dbReference type="EMBL" id="JACTNZ010000012">
    <property type="protein sequence ID" value="KAG5521808.1"/>
    <property type="molecule type" value="Genomic_DNA"/>
</dbReference>
<dbReference type="Pfam" id="PF11820">
    <property type="entry name" value="DUF3339"/>
    <property type="match status" value="1"/>
</dbReference>